<reference evidence="2" key="1">
    <citation type="submission" date="2017-10" db="EMBL/GenBank/DDBJ databases">
        <authorList>
            <person name="Colston S.M."/>
            <person name="Graf J."/>
        </authorList>
    </citation>
    <scope>NUCLEOTIDE SEQUENCE</scope>
    <source>
        <strain evidence="2">BAQ071013-135</strain>
    </source>
</reference>
<dbReference type="RefSeq" id="WP_100647144.1">
    <property type="nucleotide sequence ID" value="NZ_CAWORL010000004.1"/>
</dbReference>
<evidence type="ECO:0000313" key="2">
    <source>
        <dbReference type="EMBL" id="TND54240.1"/>
    </source>
</evidence>
<sequence>MSKIKAQEKFYEFLKEKQKANLYFSKEDVISATGWKSSTFKSYLGKGWISSFIVQVEKDLFEAQNTLNINFTEFRKKQSQSKNYRELGHNCKNNLARALLKKSRDNMMLALELYNRPSLENKLDGFVMLFSTAWEQLLKAIIIERQGEKGIYTTVSKKGIKQTISLRQSLDKIFPSTENKTRKNIERISDWRDNAVHLLMPEIQGLASRVFQAGVINYSTQFEEFSEVPFLSYQHAGMLSLVGDFNIPPISILRDQYGDSCDEILSLARTLQDEIEENNDIDFAIPINVSLVYAKKDSTGLKILANANGSKEDLENLRNALIVEKAVDPEKTHPYPQGVAIKEINKILQESYSTEKLFACLPARDKNDKPTLNNHCFLSLVEKTGWKKNNNDFHHYQAISNRHLYSDLCIQESVKKITENDSFLKNAKKEKGK</sequence>
<dbReference type="Proteomes" id="UP000796104">
    <property type="component" value="Unassembled WGS sequence"/>
</dbReference>
<dbReference type="EMBL" id="PDXJ01000012">
    <property type="protein sequence ID" value="TND54240.1"/>
    <property type="molecule type" value="Genomic_DNA"/>
</dbReference>
<proteinExistence type="predicted"/>
<organism evidence="2 3">
    <name type="scientific">Aeromonas veronii</name>
    <dbReference type="NCBI Taxonomy" id="654"/>
    <lineage>
        <taxon>Bacteria</taxon>
        <taxon>Pseudomonadati</taxon>
        <taxon>Pseudomonadota</taxon>
        <taxon>Gammaproteobacteria</taxon>
        <taxon>Aeromonadales</taxon>
        <taxon>Aeromonadaceae</taxon>
        <taxon>Aeromonas</taxon>
    </lineage>
</organism>
<evidence type="ECO:0000259" key="1">
    <source>
        <dbReference type="Pfam" id="PF12358"/>
    </source>
</evidence>
<feature type="domain" description="DUF3644" evidence="1">
    <location>
        <begin position="99"/>
        <end position="274"/>
    </location>
</feature>
<dbReference type="AlphaFoldDB" id="A0AAX2UU08"/>
<comment type="caution">
    <text evidence="2">The sequence shown here is derived from an EMBL/GenBank/DDBJ whole genome shotgun (WGS) entry which is preliminary data.</text>
</comment>
<accession>A0AAX2UU08</accession>
<gene>
    <name evidence="2" type="ORF">CF123_09655</name>
</gene>
<protein>
    <recommendedName>
        <fullName evidence="1">DUF3644 domain-containing protein</fullName>
    </recommendedName>
</protein>
<dbReference type="Pfam" id="PF12358">
    <property type="entry name" value="DUF3644"/>
    <property type="match status" value="1"/>
</dbReference>
<name>A0AAX2UU08_AERVE</name>
<evidence type="ECO:0000313" key="3">
    <source>
        <dbReference type="Proteomes" id="UP000796104"/>
    </source>
</evidence>
<reference evidence="2" key="2">
    <citation type="journal article" date="2019" name="PLoS ONE">
        <title>Identification and characterization of putative Aeromonas spp. T3SS effectors.</title>
        <authorList>
            <person name="Rangel L.T."/>
            <person name="Marden J."/>
            <person name="Colston S."/>
            <person name="Setubal J.C."/>
            <person name="Graf J."/>
            <person name="Gogarten J.P."/>
        </authorList>
    </citation>
    <scope>NUCLEOTIDE SEQUENCE</scope>
    <source>
        <strain evidence="2">BAQ071013-135</strain>
    </source>
</reference>
<dbReference type="InterPro" id="IPR022104">
    <property type="entry name" value="DUF3644"/>
</dbReference>